<evidence type="ECO:0000313" key="2">
    <source>
        <dbReference type="Proteomes" id="UP000000268"/>
    </source>
</evidence>
<dbReference type="HOGENOM" id="CLU_3094349_0_0_3"/>
<proteinExistence type="predicted"/>
<organism evidence="1 2">
    <name type="scientific">Acaryochloris marina (strain MBIC 11017)</name>
    <dbReference type="NCBI Taxonomy" id="329726"/>
    <lineage>
        <taxon>Bacteria</taxon>
        <taxon>Bacillati</taxon>
        <taxon>Cyanobacteriota</taxon>
        <taxon>Cyanophyceae</taxon>
        <taxon>Acaryochloridales</taxon>
        <taxon>Acaryochloridaceae</taxon>
        <taxon>Acaryochloris</taxon>
    </lineage>
</organism>
<dbReference type="AlphaFoldDB" id="B0C6F1"/>
<name>B0C6F1_ACAM1</name>
<evidence type="ECO:0000313" key="1">
    <source>
        <dbReference type="EMBL" id="ABW26372.1"/>
    </source>
</evidence>
<keyword evidence="2" id="KW-1185">Reference proteome</keyword>
<dbReference type="KEGG" id="amr:AM1_1338"/>
<sequence>MSRSHSLKDSRGILIKSSQHSEGFVICDRSFCSQIQFLQPLLMAWAIDIVS</sequence>
<gene>
    <name evidence="1" type="ordered locus">AM1_1338</name>
</gene>
<dbReference type="Proteomes" id="UP000000268">
    <property type="component" value="Chromosome"/>
</dbReference>
<protein>
    <submittedName>
        <fullName evidence="1">Uncharacterized protein</fullName>
    </submittedName>
</protein>
<reference evidence="1 2" key="1">
    <citation type="journal article" date="2008" name="Proc. Natl. Acad. Sci. U.S.A.">
        <title>Niche adaptation and genome expansion in the chlorophyll d-producing cyanobacterium Acaryochloris marina.</title>
        <authorList>
            <person name="Swingley W.D."/>
            <person name="Chen M."/>
            <person name="Cheung P.C."/>
            <person name="Conrad A.L."/>
            <person name="Dejesa L.C."/>
            <person name="Hao J."/>
            <person name="Honchak B.M."/>
            <person name="Karbach L.E."/>
            <person name="Kurdoglu A."/>
            <person name="Lahiri S."/>
            <person name="Mastrian S.D."/>
            <person name="Miyashita H."/>
            <person name="Page L."/>
            <person name="Ramakrishna P."/>
            <person name="Satoh S."/>
            <person name="Sattley W.M."/>
            <person name="Shimada Y."/>
            <person name="Taylor H.L."/>
            <person name="Tomo T."/>
            <person name="Tsuchiya T."/>
            <person name="Wang Z.T."/>
            <person name="Raymond J."/>
            <person name="Mimuro M."/>
            <person name="Blankenship R.E."/>
            <person name="Touchman J.W."/>
        </authorList>
    </citation>
    <scope>NUCLEOTIDE SEQUENCE [LARGE SCALE GENOMIC DNA]</scope>
    <source>
        <strain evidence="2">MBIC 11017</strain>
    </source>
</reference>
<dbReference type="EMBL" id="CP000828">
    <property type="protein sequence ID" value="ABW26372.1"/>
    <property type="molecule type" value="Genomic_DNA"/>
</dbReference>
<accession>B0C6F1</accession>